<proteinExistence type="predicted"/>
<name>A0A5C3LYY8_9AGAR</name>
<dbReference type="Proteomes" id="UP000308652">
    <property type="component" value="Unassembled WGS sequence"/>
</dbReference>
<feature type="transmembrane region" description="Helical" evidence="1">
    <location>
        <begin position="153"/>
        <end position="174"/>
    </location>
</feature>
<keyword evidence="1" id="KW-1133">Transmembrane helix</keyword>
<keyword evidence="3" id="KW-1185">Reference proteome</keyword>
<protein>
    <submittedName>
        <fullName evidence="2">Uncharacterized protein</fullName>
    </submittedName>
</protein>
<organism evidence="2 3">
    <name type="scientific">Crucibulum laeve</name>
    <dbReference type="NCBI Taxonomy" id="68775"/>
    <lineage>
        <taxon>Eukaryota</taxon>
        <taxon>Fungi</taxon>
        <taxon>Dikarya</taxon>
        <taxon>Basidiomycota</taxon>
        <taxon>Agaricomycotina</taxon>
        <taxon>Agaricomycetes</taxon>
        <taxon>Agaricomycetidae</taxon>
        <taxon>Agaricales</taxon>
        <taxon>Agaricineae</taxon>
        <taxon>Nidulariaceae</taxon>
        <taxon>Crucibulum</taxon>
    </lineage>
</organism>
<dbReference type="EMBL" id="ML213604">
    <property type="protein sequence ID" value="TFK38150.1"/>
    <property type="molecule type" value="Genomic_DNA"/>
</dbReference>
<dbReference type="AlphaFoldDB" id="A0A5C3LYY8"/>
<feature type="transmembrane region" description="Helical" evidence="1">
    <location>
        <begin position="180"/>
        <end position="204"/>
    </location>
</feature>
<reference evidence="2 3" key="1">
    <citation type="journal article" date="2019" name="Nat. Ecol. Evol.">
        <title>Megaphylogeny resolves global patterns of mushroom evolution.</title>
        <authorList>
            <person name="Varga T."/>
            <person name="Krizsan K."/>
            <person name="Foldi C."/>
            <person name="Dima B."/>
            <person name="Sanchez-Garcia M."/>
            <person name="Sanchez-Ramirez S."/>
            <person name="Szollosi G.J."/>
            <person name="Szarkandi J.G."/>
            <person name="Papp V."/>
            <person name="Albert L."/>
            <person name="Andreopoulos W."/>
            <person name="Angelini C."/>
            <person name="Antonin V."/>
            <person name="Barry K.W."/>
            <person name="Bougher N.L."/>
            <person name="Buchanan P."/>
            <person name="Buyck B."/>
            <person name="Bense V."/>
            <person name="Catcheside P."/>
            <person name="Chovatia M."/>
            <person name="Cooper J."/>
            <person name="Damon W."/>
            <person name="Desjardin D."/>
            <person name="Finy P."/>
            <person name="Geml J."/>
            <person name="Haridas S."/>
            <person name="Hughes K."/>
            <person name="Justo A."/>
            <person name="Karasinski D."/>
            <person name="Kautmanova I."/>
            <person name="Kiss B."/>
            <person name="Kocsube S."/>
            <person name="Kotiranta H."/>
            <person name="LaButti K.M."/>
            <person name="Lechner B.E."/>
            <person name="Liimatainen K."/>
            <person name="Lipzen A."/>
            <person name="Lukacs Z."/>
            <person name="Mihaltcheva S."/>
            <person name="Morgado L.N."/>
            <person name="Niskanen T."/>
            <person name="Noordeloos M.E."/>
            <person name="Ohm R.A."/>
            <person name="Ortiz-Santana B."/>
            <person name="Ovrebo C."/>
            <person name="Racz N."/>
            <person name="Riley R."/>
            <person name="Savchenko A."/>
            <person name="Shiryaev A."/>
            <person name="Soop K."/>
            <person name="Spirin V."/>
            <person name="Szebenyi C."/>
            <person name="Tomsovsky M."/>
            <person name="Tulloss R.E."/>
            <person name="Uehling J."/>
            <person name="Grigoriev I.V."/>
            <person name="Vagvolgyi C."/>
            <person name="Papp T."/>
            <person name="Martin F.M."/>
            <person name="Miettinen O."/>
            <person name="Hibbett D.S."/>
            <person name="Nagy L.G."/>
        </authorList>
    </citation>
    <scope>NUCLEOTIDE SEQUENCE [LARGE SCALE GENOMIC DNA]</scope>
    <source>
        <strain evidence="2 3">CBS 166.37</strain>
    </source>
</reference>
<feature type="transmembrane region" description="Helical" evidence="1">
    <location>
        <begin position="103"/>
        <end position="124"/>
    </location>
</feature>
<keyword evidence="1" id="KW-0812">Transmembrane</keyword>
<gene>
    <name evidence="2" type="ORF">BDQ12DRAFT_735745</name>
</gene>
<evidence type="ECO:0000313" key="3">
    <source>
        <dbReference type="Proteomes" id="UP000308652"/>
    </source>
</evidence>
<accession>A0A5C3LYY8</accession>
<evidence type="ECO:0000256" key="1">
    <source>
        <dbReference type="SAM" id="Phobius"/>
    </source>
</evidence>
<sequence length="209" mass="23894">MTEPAAHHPILQSREVQNSPDLNSRITILRELQHELEAYIHRNEVSRFIAMAQDECNYWIRWNILMTANAALAAGLRFEFNRALKSTGRCDTSRAPESVPCTVANMAVALYCASAALLILAIICHRRFSRLLKQLEQDSSKEKIAKIRAGMNAVFYSIWVAYGLYYVGFLLRWATDNIDIYWIAFAAVCLGTLFFLFSSVKFGYRFYSS</sequence>
<keyword evidence="1" id="KW-0472">Membrane</keyword>
<evidence type="ECO:0000313" key="2">
    <source>
        <dbReference type="EMBL" id="TFK38150.1"/>
    </source>
</evidence>